<sequence length="93" mass="10229">MKCLGRSRFQRQSCLVPAAQYCLACHASCLASQTDSPPHVHLDWVEGLPRSCQPAFQSKIWFGPNVVPTSQSGHPAQSCLMYPGVPQCTAQLW</sequence>
<proteinExistence type="predicted"/>
<organism evidence="1">
    <name type="scientific">Ixodes ricinus</name>
    <name type="common">Common tick</name>
    <name type="synonym">Acarus ricinus</name>
    <dbReference type="NCBI Taxonomy" id="34613"/>
    <lineage>
        <taxon>Eukaryota</taxon>
        <taxon>Metazoa</taxon>
        <taxon>Ecdysozoa</taxon>
        <taxon>Arthropoda</taxon>
        <taxon>Chelicerata</taxon>
        <taxon>Arachnida</taxon>
        <taxon>Acari</taxon>
        <taxon>Parasitiformes</taxon>
        <taxon>Ixodida</taxon>
        <taxon>Ixodoidea</taxon>
        <taxon>Ixodidae</taxon>
        <taxon>Ixodinae</taxon>
        <taxon>Ixodes</taxon>
    </lineage>
</organism>
<evidence type="ECO:0000313" key="1">
    <source>
        <dbReference type="EMBL" id="MXU86843.1"/>
    </source>
</evidence>
<reference evidence="1" key="1">
    <citation type="submission" date="2019-12" db="EMBL/GenBank/DDBJ databases">
        <title>An insight into the sialome of adult female Ixodes ricinus ticks feeding for 6 days.</title>
        <authorList>
            <person name="Perner J."/>
            <person name="Ribeiro J.M.C."/>
        </authorList>
    </citation>
    <scope>NUCLEOTIDE SEQUENCE</scope>
    <source>
        <strain evidence="1">Semi-engorged</strain>
        <tissue evidence="1">Salivary glands</tissue>
    </source>
</reference>
<dbReference type="AlphaFoldDB" id="A0A6B0UHH6"/>
<name>A0A6B0UHH6_IXORI</name>
<accession>A0A6B0UHH6</accession>
<protein>
    <submittedName>
        <fullName evidence="1">Putative secreted protein</fullName>
    </submittedName>
</protein>
<dbReference type="EMBL" id="GIFC01004760">
    <property type="protein sequence ID" value="MXU86843.1"/>
    <property type="molecule type" value="Transcribed_RNA"/>
</dbReference>